<protein>
    <submittedName>
        <fullName evidence="2">Uncharacterized protein</fullName>
    </submittedName>
</protein>
<feature type="compositionally biased region" description="Polar residues" evidence="1">
    <location>
        <begin position="248"/>
        <end position="280"/>
    </location>
</feature>
<reference evidence="2 3" key="1">
    <citation type="submission" date="2020-06" db="EMBL/GenBank/DDBJ databases">
        <authorList>
            <person name="Li R."/>
            <person name="Bekaert M."/>
        </authorList>
    </citation>
    <scope>NUCLEOTIDE SEQUENCE [LARGE SCALE GENOMIC DNA]</scope>
    <source>
        <strain evidence="3">wild</strain>
    </source>
</reference>
<evidence type="ECO:0000313" key="2">
    <source>
        <dbReference type="EMBL" id="CAC5364478.1"/>
    </source>
</evidence>
<dbReference type="Proteomes" id="UP000507470">
    <property type="component" value="Unassembled WGS sequence"/>
</dbReference>
<dbReference type="EMBL" id="CACVKT020000991">
    <property type="protein sequence ID" value="CAC5364478.1"/>
    <property type="molecule type" value="Genomic_DNA"/>
</dbReference>
<accession>A0A6J8ABS5</accession>
<feature type="region of interest" description="Disordered" evidence="1">
    <location>
        <begin position="247"/>
        <end position="280"/>
    </location>
</feature>
<organism evidence="2 3">
    <name type="scientific">Mytilus coruscus</name>
    <name type="common">Sea mussel</name>
    <dbReference type="NCBI Taxonomy" id="42192"/>
    <lineage>
        <taxon>Eukaryota</taxon>
        <taxon>Metazoa</taxon>
        <taxon>Spiralia</taxon>
        <taxon>Lophotrochozoa</taxon>
        <taxon>Mollusca</taxon>
        <taxon>Bivalvia</taxon>
        <taxon>Autobranchia</taxon>
        <taxon>Pteriomorphia</taxon>
        <taxon>Mytilida</taxon>
        <taxon>Mytiloidea</taxon>
        <taxon>Mytilidae</taxon>
        <taxon>Mytilinae</taxon>
        <taxon>Mytilus</taxon>
    </lineage>
</organism>
<evidence type="ECO:0000256" key="1">
    <source>
        <dbReference type="SAM" id="MobiDB-lite"/>
    </source>
</evidence>
<gene>
    <name evidence="2" type="ORF">MCOR_5510</name>
</gene>
<proteinExistence type="predicted"/>
<name>A0A6J8ABS5_MYTCO</name>
<evidence type="ECO:0000313" key="3">
    <source>
        <dbReference type="Proteomes" id="UP000507470"/>
    </source>
</evidence>
<dbReference type="OrthoDB" id="6183778at2759"/>
<sequence length="323" mass="35650">MRLSGGQRIRTSALRSENSCLDFPKRKIRSGITFDETKTKQADDFWISPMVSRTSSNKEEVKRSRLGPHFQETGCIHSQLTNHILKDLDTLCNVTPDQEGVTESKQNADTPAKPARKAVIVASTNDKSPKVNTTDHSAGYTLNKNKAIRQKLDASNRTFSVVPEFSPGNLVLTFTAGAYEEFKIVSLSVLQGQGLSIRRTNTTDVNRAEVDEIENNLTLQYICSSCKTLKSLQSDLLVSQLKHAPDNTGIQPTTSIRSRSENSDTSINSSHLSVPCTTPPRLTNRNLYPIPVSISATPTTTCNNTNILEEEIKDLKSQLGLKD</sequence>
<dbReference type="AlphaFoldDB" id="A0A6J8ABS5"/>
<keyword evidence="3" id="KW-1185">Reference proteome</keyword>